<comment type="caution">
    <text evidence="6">The sequence shown here is derived from an EMBL/GenBank/DDBJ whole genome shotgun (WGS) entry which is preliminary data.</text>
</comment>
<dbReference type="GO" id="GO:0016787">
    <property type="term" value="F:hydrolase activity"/>
    <property type="evidence" value="ECO:0007669"/>
    <property type="project" value="UniProtKB-KW"/>
</dbReference>
<sequence length="568" mass="62323">MEKQAGLSPQNQKFTRSAARNKFKPYVVFILVLTMLCYLQFWQPSCRTARAQAPLKTYRDGNFTWTDCGSGLTCSTFEVPVDWHNSDSPRFKLALIRLKATKKVSKGALFVNPGGPGGSGVDFIKRAGDVVSKMVDGHYDIIGFDPRGVGDSNTIRCFEDGIESKKFMANRPQALGYGDNVANFAAVQEAFASQCIRKNKDFLPYVSTASVARDLDALREAFGEDVTNYIGFSYGTFIGAVYVNMFPDRVGRFMVDGCLDPSLYSGENLKLVASSLIHTDDGIDAMGSACEAAGPEKCALARKSNNSLSGDSYVASTIRKFVNNLIEKPLLATNQPVISVVTELDVSGFLFSSTYKAALWPRFAEAIDEAIRTGRGDAIVDASMQRDTDLCPLVEPYLAAQSPIMCLDGHHDEHQNLTSWMQGVDEAINVSSTAGRIMGTSMMRCLYWNVKASERYTGPWNRTTKNKVLIVGATGDPVTPVENAARLEELMEGNGVFHKHYGWGHCSLGQPSQCTLQVIKKYFVDGELPPKGSNCPFEYNPFDPPVAFSEGEVSYDDIARAAYAIKPF</sequence>
<reference evidence="6" key="1">
    <citation type="submission" date="2021-06" db="EMBL/GenBank/DDBJ databases">
        <authorList>
            <consortium name="DOE Joint Genome Institute"/>
            <person name="Mondo S.J."/>
            <person name="Amses K.R."/>
            <person name="Simmons D.R."/>
            <person name="Longcore J.E."/>
            <person name="Seto K."/>
            <person name="Alves G.H."/>
            <person name="Bonds A.E."/>
            <person name="Quandt C.A."/>
            <person name="Davis W.J."/>
            <person name="Chang Y."/>
            <person name="Letcher P.M."/>
            <person name="Powell M.J."/>
            <person name="Kuo A."/>
            <person name="Labutti K."/>
            <person name="Pangilinan J."/>
            <person name="Andreopoulos W."/>
            <person name="Tritt A."/>
            <person name="Riley R."/>
            <person name="Hundley H."/>
            <person name="Johnson J."/>
            <person name="Lipzen A."/>
            <person name="Barry K."/>
            <person name="Berbee M.L."/>
            <person name="Buchler N.E."/>
            <person name="Grigoriev I.V."/>
            <person name="Spatafora J.W."/>
            <person name="Stajich J.E."/>
            <person name="James T.Y."/>
        </authorList>
    </citation>
    <scope>NUCLEOTIDE SEQUENCE</scope>
    <source>
        <strain evidence="6">AG</strain>
    </source>
</reference>
<keyword evidence="3" id="KW-1133">Transmembrane helix</keyword>
<accession>A0AAD5E413</accession>
<dbReference type="PANTHER" id="PTHR43248:SF25">
    <property type="entry name" value="AB HYDROLASE-1 DOMAIN-CONTAINING PROTEIN-RELATED"/>
    <property type="match status" value="1"/>
</dbReference>
<evidence type="ECO:0000256" key="3">
    <source>
        <dbReference type="SAM" id="Phobius"/>
    </source>
</evidence>
<feature type="domain" description="Peptidase S33 tripeptidyl aminopeptidase-like C-terminal" evidence="5">
    <location>
        <begin position="434"/>
        <end position="535"/>
    </location>
</feature>
<dbReference type="Proteomes" id="UP001206595">
    <property type="component" value="Unassembled WGS sequence"/>
</dbReference>
<dbReference type="RefSeq" id="XP_051441747.1">
    <property type="nucleotide sequence ID" value="XM_051591335.1"/>
</dbReference>
<dbReference type="Pfam" id="PF00561">
    <property type="entry name" value="Abhydrolase_1"/>
    <property type="match status" value="1"/>
</dbReference>
<evidence type="ECO:0000259" key="4">
    <source>
        <dbReference type="Pfam" id="PF00561"/>
    </source>
</evidence>
<dbReference type="Gene3D" id="3.40.50.1820">
    <property type="entry name" value="alpha/beta hydrolase"/>
    <property type="match status" value="1"/>
</dbReference>
<keyword evidence="3" id="KW-0812">Transmembrane</keyword>
<dbReference type="GeneID" id="75916678"/>
<keyword evidence="3" id="KW-0472">Membrane</keyword>
<dbReference type="EMBL" id="MU620950">
    <property type="protein sequence ID" value="KAI8576743.1"/>
    <property type="molecule type" value="Genomic_DNA"/>
</dbReference>
<evidence type="ECO:0000256" key="2">
    <source>
        <dbReference type="ARBA" id="ARBA00022801"/>
    </source>
</evidence>
<keyword evidence="7" id="KW-1185">Reference proteome</keyword>
<organism evidence="6 7">
    <name type="scientific">Umbelopsis ramanniana AG</name>
    <dbReference type="NCBI Taxonomy" id="1314678"/>
    <lineage>
        <taxon>Eukaryota</taxon>
        <taxon>Fungi</taxon>
        <taxon>Fungi incertae sedis</taxon>
        <taxon>Mucoromycota</taxon>
        <taxon>Mucoromycotina</taxon>
        <taxon>Umbelopsidomycetes</taxon>
        <taxon>Umbelopsidales</taxon>
        <taxon>Umbelopsidaceae</taxon>
        <taxon>Umbelopsis</taxon>
    </lineage>
</organism>
<evidence type="ECO:0000256" key="1">
    <source>
        <dbReference type="ARBA" id="ARBA00010088"/>
    </source>
</evidence>
<reference evidence="6" key="2">
    <citation type="journal article" date="2022" name="Proc. Natl. Acad. Sci. U.S.A.">
        <title>Diploid-dominant life cycles characterize the early evolution of Fungi.</title>
        <authorList>
            <person name="Amses K.R."/>
            <person name="Simmons D.R."/>
            <person name="Longcore J.E."/>
            <person name="Mondo S.J."/>
            <person name="Seto K."/>
            <person name="Jeronimo G.H."/>
            <person name="Bonds A.E."/>
            <person name="Quandt C.A."/>
            <person name="Davis W.J."/>
            <person name="Chang Y."/>
            <person name="Federici B.A."/>
            <person name="Kuo A."/>
            <person name="LaButti K."/>
            <person name="Pangilinan J."/>
            <person name="Andreopoulos W."/>
            <person name="Tritt A."/>
            <person name="Riley R."/>
            <person name="Hundley H."/>
            <person name="Johnson J."/>
            <person name="Lipzen A."/>
            <person name="Barry K."/>
            <person name="Lang B.F."/>
            <person name="Cuomo C.A."/>
            <person name="Buchler N.E."/>
            <person name="Grigoriev I.V."/>
            <person name="Spatafora J.W."/>
            <person name="Stajich J.E."/>
            <person name="James T.Y."/>
        </authorList>
    </citation>
    <scope>NUCLEOTIDE SEQUENCE</scope>
    <source>
        <strain evidence="6">AG</strain>
    </source>
</reference>
<evidence type="ECO:0008006" key="8">
    <source>
        <dbReference type="Google" id="ProtNLM"/>
    </source>
</evidence>
<gene>
    <name evidence="6" type="ORF">K450DRAFT_255370</name>
</gene>
<dbReference type="InterPro" id="IPR029058">
    <property type="entry name" value="AB_hydrolase_fold"/>
</dbReference>
<evidence type="ECO:0000313" key="7">
    <source>
        <dbReference type="Proteomes" id="UP001206595"/>
    </source>
</evidence>
<dbReference type="PANTHER" id="PTHR43248">
    <property type="entry name" value="2-SUCCINYL-6-HYDROXY-2,4-CYCLOHEXADIENE-1-CARBOXYLATE SYNTHASE"/>
    <property type="match status" value="1"/>
</dbReference>
<keyword evidence="2" id="KW-0378">Hydrolase</keyword>
<evidence type="ECO:0000259" key="5">
    <source>
        <dbReference type="Pfam" id="PF08386"/>
    </source>
</evidence>
<name>A0AAD5E413_UMBRA</name>
<dbReference type="Pfam" id="PF08386">
    <property type="entry name" value="Abhydrolase_4"/>
    <property type="match status" value="1"/>
</dbReference>
<feature type="domain" description="AB hydrolase-1" evidence="4">
    <location>
        <begin position="108"/>
        <end position="258"/>
    </location>
</feature>
<dbReference type="SUPFAM" id="SSF53474">
    <property type="entry name" value="alpha/beta-Hydrolases"/>
    <property type="match status" value="1"/>
</dbReference>
<protein>
    <recommendedName>
        <fullName evidence="8">AB hydrolase-1 domain-containing protein</fullName>
    </recommendedName>
</protein>
<dbReference type="InterPro" id="IPR013595">
    <property type="entry name" value="Pept_S33_TAP-like_C"/>
</dbReference>
<dbReference type="InterPro" id="IPR051601">
    <property type="entry name" value="Serine_prot/Carboxylest_S33"/>
</dbReference>
<proteinExistence type="inferred from homology"/>
<evidence type="ECO:0000313" key="6">
    <source>
        <dbReference type="EMBL" id="KAI8576743.1"/>
    </source>
</evidence>
<dbReference type="InterPro" id="IPR000073">
    <property type="entry name" value="AB_hydrolase_1"/>
</dbReference>
<dbReference type="AlphaFoldDB" id="A0AAD5E413"/>
<feature type="transmembrane region" description="Helical" evidence="3">
    <location>
        <begin position="23"/>
        <end position="42"/>
    </location>
</feature>
<comment type="similarity">
    <text evidence="1">Belongs to the peptidase S33 family.</text>
</comment>